<name>A0A8S2E449_9BILA</name>
<dbReference type="EMBL" id="CAJNOK010008046">
    <property type="protein sequence ID" value="CAF1052554.1"/>
    <property type="molecule type" value="Genomic_DNA"/>
</dbReference>
<gene>
    <name evidence="1" type="ORF">OVA965_LOCUS17014</name>
    <name evidence="2" type="ORF">TMI583_LOCUS17024</name>
</gene>
<evidence type="ECO:0000313" key="1">
    <source>
        <dbReference type="EMBL" id="CAF1052554.1"/>
    </source>
</evidence>
<reference evidence="1" key="1">
    <citation type="submission" date="2021-02" db="EMBL/GenBank/DDBJ databases">
        <authorList>
            <person name="Nowell W R."/>
        </authorList>
    </citation>
    <scope>NUCLEOTIDE SEQUENCE</scope>
</reference>
<comment type="caution">
    <text evidence="1">The sequence shown here is derived from an EMBL/GenBank/DDBJ whole genome shotgun (WGS) entry which is preliminary data.</text>
</comment>
<dbReference type="AlphaFoldDB" id="A0A8S2E449"/>
<sequence>ADLWGEYARAASPLEDPDECIDGDDAVMRNNNDGRLIIDHSLGKFPVIVNEVYTVLKRENIPVSVENIVAKNHYFTRLKLQADHHFHAARRKLKDMLGILCLPEDQQLEAAESINQYIQESVEPFIRTQRAIHDKKIKHLVTEIDLKKHRDLLKIEFKTQEQSENLGILLNLHERRNELAMQLAKLEARCNAKSPPPALKQLDIRLRTYIDPNDSEIMIIREEWDAALRDAKLKLTQCMIKAKNLEILQIDKNIALIRAYLNGEKNILTHLDRIVEIQKERSESKTDIKVHFLEKRASKTNPS</sequence>
<evidence type="ECO:0000313" key="3">
    <source>
        <dbReference type="Proteomes" id="UP000677228"/>
    </source>
</evidence>
<organism evidence="1 3">
    <name type="scientific">Didymodactylos carnosus</name>
    <dbReference type="NCBI Taxonomy" id="1234261"/>
    <lineage>
        <taxon>Eukaryota</taxon>
        <taxon>Metazoa</taxon>
        <taxon>Spiralia</taxon>
        <taxon>Gnathifera</taxon>
        <taxon>Rotifera</taxon>
        <taxon>Eurotatoria</taxon>
        <taxon>Bdelloidea</taxon>
        <taxon>Philodinida</taxon>
        <taxon>Philodinidae</taxon>
        <taxon>Didymodactylos</taxon>
    </lineage>
</organism>
<evidence type="ECO:0000313" key="2">
    <source>
        <dbReference type="EMBL" id="CAF3819198.1"/>
    </source>
</evidence>
<protein>
    <submittedName>
        <fullName evidence="1">Uncharacterized protein</fullName>
    </submittedName>
</protein>
<dbReference type="EMBL" id="CAJOBA010008059">
    <property type="protein sequence ID" value="CAF3819198.1"/>
    <property type="molecule type" value="Genomic_DNA"/>
</dbReference>
<accession>A0A8S2E449</accession>
<proteinExistence type="predicted"/>
<dbReference type="Proteomes" id="UP000682733">
    <property type="component" value="Unassembled WGS sequence"/>
</dbReference>
<feature type="non-terminal residue" evidence="1">
    <location>
        <position position="1"/>
    </location>
</feature>
<dbReference type="Proteomes" id="UP000677228">
    <property type="component" value="Unassembled WGS sequence"/>
</dbReference>